<feature type="region of interest" description="Disordered" evidence="1">
    <location>
        <begin position="1"/>
        <end position="77"/>
    </location>
</feature>
<keyword evidence="2" id="KW-0378">Hydrolase</keyword>
<protein>
    <submittedName>
        <fullName evidence="2">Putative protease</fullName>
    </submittedName>
</protein>
<accession>A0A6J5MEP7</accession>
<evidence type="ECO:0000313" key="2">
    <source>
        <dbReference type="EMBL" id="CAB4144307.1"/>
    </source>
</evidence>
<gene>
    <name evidence="2" type="ORF">UFOVP456_33</name>
</gene>
<reference evidence="2" key="1">
    <citation type="submission" date="2020-04" db="EMBL/GenBank/DDBJ databases">
        <authorList>
            <person name="Chiriac C."/>
            <person name="Salcher M."/>
            <person name="Ghai R."/>
            <person name="Kavagutti S V."/>
        </authorList>
    </citation>
    <scope>NUCLEOTIDE SEQUENCE</scope>
</reference>
<name>A0A6J5MEP7_9CAUD</name>
<dbReference type="GO" id="GO:0006508">
    <property type="term" value="P:proteolysis"/>
    <property type="evidence" value="ECO:0007669"/>
    <property type="project" value="UniProtKB-KW"/>
</dbReference>
<evidence type="ECO:0000256" key="1">
    <source>
        <dbReference type="SAM" id="MobiDB-lite"/>
    </source>
</evidence>
<dbReference type="GO" id="GO:0008233">
    <property type="term" value="F:peptidase activity"/>
    <property type="evidence" value="ECO:0007669"/>
    <property type="project" value="UniProtKB-KW"/>
</dbReference>
<dbReference type="EMBL" id="LR796436">
    <property type="protein sequence ID" value="CAB4144307.1"/>
    <property type="molecule type" value="Genomic_DNA"/>
</dbReference>
<organism evidence="2">
    <name type="scientific">uncultured Caudovirales phage</name>
    <dbReference type="NCBI Taxonomy" id="2100421"/>
    <lineage>
        <taxon>Viruses</taxon>
        <taxon>Duplodnaviria</taxon>
        <taxon>Heunggongvirae</taxon>
        <taxon>Uroviricota</taxon>
        <taxon>Caudoviricetes</taxon>
        <taxon>Peduoviridae</taxon>
        <taxon>Maltschvirus</taxon>
        <taxon>Maltschvirus maltsch</taxon>
    </lineage>
</organism>
<sequence length="223" mass="23693">MADADTNAVQDNTANTAQGGDAAGAGSVLTTPPTGDAAQAKPDQASGDNTDASTGDTGDKQTDNKDAKPDGPPEKYEFQLPEGMALDQEALAEFDPIARELSLTNDQAQKLASLYANRMQKTVQQQQESWNQTIEKWVSDMKSDKEIGGDAFTPSVKQAQNAINKFGTPELKSALDSYGMGNHPELVRVFARIGKAMAEDTHVGGNAGGAESDQSKRLFPNMK</sequence>
<feature type="compositionally biased region" description="Polar residues" evidence="1">
    <location>
        <begin position="7"/>
        <end position="18"/>
    </location>
</feature>
<feature type="compositionally biased region" description="Basic and acidic residues" evidence="1">
    <location>
        <begin position="57"/>
        <end position="77"/>
    </location>
</feature>
<proteinExistence type="predicted"/>
<feature type="compositionally biased region" description="Polar residues" evidence="1">
    <location>
        <begin position="46"/>
        <end position="56"/>
    </location>
</feature>
<keyword evidence="2" id="KW-0645">Protease</keyword>
<feature type="region of interest" description="Disordered" evidence="1">
    <location>
        <begin position="201"/>
        <end position="223"/>
    </location>
</feature>